<reference evidence="2 3" key="1">
    <citation type="submission" date="2018-10" db="EMBL/GenBank/DDBJ databases">
        <title>Sequencing the genomes of 1000 actinobacteria strains.</title>
        <authorList>
            <person name="Klenk H.-P."/>
        </authorList>
    </citation>
    <scope>NUCLEOTIDE SEQUENCE [LARGE SCALE GENOMIC DNA]</scope>
    <source>
        <strain evidence="2 3">DSM 43911</strain>
    </source>
</reference>
<comment type="caution">
    <text evidence="2">The sequence shown here is derived from an EMBL/GenBank/DDBJ whole genome shotgun (WGS) entry which is preliminary data.</text>
</comment>
<evidence type="ECO:0000313" key="3">
    <source>
        <dbReference type="Proteomes" id="UP000272729"/>
    </source>
</evidence>
<accession>A0A495XCY2</accession>
<dbReference type="OrthoDB" id="135105at2"/>
<evidence type="ECO:0000313" key="2">
    <source>
        <dbReference type="EMBL" id="RKT70473.1"/>
    </source>
</evidence>
<dbReference type="InterPro" id="IPR027417">
    <property type="entry name" value="P-loop_NTPase"/>
</dbReference>
<sequence length="980" mass="108786">MPGFEEPLIGRLLGQAAKPLVDNVRHALARRGYGRTDVHTALNRLTLAPATFSLVLRLPIGFTQQDVAGALASPEGDHVLRRILALNLEGRVTEGIRTKVEASVLALISAQVRKRYRVSDPPVPFADLRFDRLREYTAQLCELLFTRGQDWAKALLRSLKDPAESLDWAFTTLVRHQLAEVEHYLDVLASAVEPTAEAFEEWRRTYLTVFAAHHSTMQLPHFERKLVPYDDLFVPSQFRPWGESARNLVHDAEISFERFAGLVDKTVIVGDPGGGKSTTSTLLARRALDRGDIPFVVALKAVDVGLNGFNVEEAVESLLRTGYQCPAPPGTVRKLLAEGRAFLVFDGLDELVDGATREAAAKTIDTIATIHPFAKVVVTSRRVGYSVARLNPRTFDEFLIGSFTDQQVEQYARRWFSIVREPGDPSVEGTVQGFLESGKPIADLRTNPLMLAFICVLYQGRGTIPHKRPEIFRECVELFLHHWDRKRRIGRPPADLDLIELSLSYLAHAVLTDRAYRDGVTEEQVFALVVEPLLAEGVPDRRTAKRVVRELLDLCRGRAWIFTDVGGDPTRGAVFAFTHPSFLEYFAALHLNRTVEGPEEIAAILIPEIARGQWEVVGQICISLRLRNFQAGAARIMDSFLRRIEAVITDRRRAANRGATWYTAPRDHLRLSPLQKDVDVALVEFLLRTSETLPVSSDTLRRLVEIGADHFSMGRSAGLSALLNTDYQYLDAVYEKLTSLLGSALRSFAADPDDTTATHAWFAVHFGYLAGQPLAHHVDLARLHDTRARIVDPSDLDLLAGHRTVFAWNLRLHAGGTPDLDEPGWFGKLFEGCHRQIPGFGPQSTAQWIVDCFSSPFRRSLPVPTAAALLRSLAPGIAWNNDLPAGGEAHTLPVEVVTAASARVIGYDDTVLAGWCTVAMAVHELWEVTTHTPRTDLLGDTTLRPLFDHAIRRGVPGAASIHRWLDGEVSIWKEPGTSVS</sequence>
<dbReference type="Pfam" id="PF05729">
    <property type="entry name" value="NACHT"/>
    <property type="match status" value="1"/>
</dbReference>
<dbReference type="PANTHER" id="PTHR46844">
    <property type="entry name" value="SLR5058 PROTEIN"/>
    <property type="match status" value="1"/>
</dbReference>
<dbReference type="InterPro" id="IPR007111">
    <property type="entry name" value="NACHT_NTPase"/>
</dbReference>
<dbReference type="SUPFAM" id="SSF52540">
    <property type="entry name" value="P-loop containing nucleoside triphosphate hydrolases"/>
    <property type="match status" value="1"/>
</dbReference>
<dbReference type="Proteomes" id="UP000272729">
    <property type="component" value="Unassembled WGS sequence"/>
</dbReference>
<organism evidence="2 3">
    <name type="scientific">Saccharothrix variisporea</name>
    <dbReference type="NCBI Taxonomy" id="543527"/>
    <lineage>
        <taxon>Bacteria</taxon>
        <taxon>Bacillati</taxon>
        <taxon>Actinomycetota</taxon>
        <taxon>Actinomycetes</taxon>
        <taxon>Pseudonocardiales</taxon>
        <taxon>Pseudonocardiaceae</taxon>
        <taxon>Saccharothrix</taxon>
    </lineage>
</organism>
<evidence type="ECO:0000259" key="1">
    <source>
        <dbReference type="Pfam" id="PF05729"/>
    </source>
</evidence>
<feature type="domain" description="NACHT" evidence="1">
    <location>
        <begin position="266"/>
        <end position="417"/>
    </location>
</feature>
<dbReference type="AlphaFoldDB" id="A0A495XCY2"/>
<dbReference type="EMBL" id="RBXR01000001">
    <property type="protein sequence ID" value="RKT70473.1"/>
    <property type="molecule type" value="Genomic_DNA"/>
</dbReference>
<protein>
    <submittedName>
        <fullName evidence="2">NACHT domain-containing protein</fullName>
    </submittedName>
</protein>
<dbReference type="PANTHER" id="PTHR46844:SF1">
    <property type="entry name" value="SLR5058 PROTEIN"/>
    <property type="match status" value="1"/>
</dbReference>
<dbReference type="RefSeq" id="WP_121222696.1">
    <property type="nucleotide sequence ID" value="NZ_JBIUBA010000005.1"/>
</dbReference>
<name>A0A495XCY2_9PSEU</name>
<keyword evidence="3" id="KW-1185">Reference proteome</keyword>
<gene>
    <name evidence="2" type="ORF">DFJ66_3739</name>
</gene>
<dbReference type="Gene3D" id="3.40.50.300">
    <property type="entry name" value="P-loop containing nucleotide triphosphate hydrolases"/>
    <property type="match status" value="1"/>
</dbReference>
<proteinExistence type="predicted"/>